<proteinExistence type="predicted"/>
<feature type="signal peptide" evidence="5">
    <location>
        <begin position="1"/>
        <end position="25"/>
    </location>
</feature>
<dbReference type="InterPro" id="IPR008266">
    <property type="entry name" value="Tyr_kinase_AS"/>
</dbReference>
<evidence type="ECO:0000256" key="2">
    <source>
        <dbReference type="ARBA" id="ARBA00051243"/>
    </source>
</evidence>
<dbReference type="InterPro" id="IPR020635">
    <property type="entry name" value="Tyr_kinase_cat_dom"/>
</dbReference>
<dbReference type="FunFam" id="3.10.100.10:FF:000152">
    <property type="entry name" value="C-type LECtin"/>
    <property type="match status" value="1"/>
</dbReference>
<evidence type="ECO:0000313" key="6">
    <source>
        <dbReference type="EnsemblMetazoa" id="PPA33774.1"/>
    </source>
</evidence>
<feature type="region of interest" description="Disordered" evidence="3">
    <location>
        <begin position="1090"/>
        <end position="1110"/>
    </location>
</feature>
<dbReference type="Pfam" id="PF00059">
    <property type="entry name" value="Lectin_C"/>
    <property type="match status" value="1"/>
</dbReference>
<dbReference type="Gene3D" id="3.30.200.20">
    <property type="entry name" value="Phosphorylase Kinase, domain 1"/>
    <property type="match status" value="1"/>
</dbReference>
<dbReference type="FunFam" id="1.10.510.10:FF:001384">
    <property type="entry name" value="C-type lectin"/>
    <property type="match status" value="1"/>
</dbReference>
<comment type="catalytic activity">
    <reaction evidence="2">
        <text>L-tyrosyl-[protein] + ATP = O-phospho-L-tyrosyl-[protein] + ADP + H(+)</text>
        <dbReference type="Rhea" id="RHEA:10596"/>
        <dbReference type="Rhea" id="RHEA-COMP:10136"/>
        <dbReference type="Rhea" id="RHEA-COMP:20101"/>
        <dbReference type="ChEBI" id="CHEBI:15378"/>
        <dbReference type="ChEBI" id="CHEBI:30616"/>
        <dbReference type="ChEBI" id="CHEBI:46858"/>
        <dbReference type="ChEBI" id="CHEBI:61978"/>
        <dbReference type="ChEBI" id="CHEBI:456216"/>
        <dbReference type="EC" id="2.7.10.1"/>
    </reaction>
</comment>
<dbReference type="SMART" id="SM00034">
    <property type="entry name" value="CLECT"/>
    <property type="match status" value="2"/>
</dbReference>
<evidence type="ECO:0000256" key="3">
    <source>
        <dbReference type="SAM" id="MobiDB-lite"/>
    </source>
</evidence>
<keyword evidence="7" id="KW-1185">Reference proteome</keyword>
<dbReference type="InterPro" id="IPR011009">
    <property type="entry name" value="Kinase-like_dom_sf"/>
</dbReference>
<dbReference type="InterPro" id="IPR001245">
    <property type="entry name" value="Ser-Thr/Tyr_kinase_cat_dom"/>
</dbReference>
<dbReference type="GO" id="GO:0004714">
    <property type="term" value="F:transmembrane receptor protein tyrosine kinase activity"/>
    <property type="evidence" value="ECO:0000318"/>
    <property type="project" value="GO_Central"/>
</dbReference>
<dbReference type="SUPFAM" id="SSF56436">
    <property type="entry name" value="C-type lectin-like"/>
    <property type="match status" value="2"/>
</dbReference>
<name>A0A2A6BSK0_PRIPA</name>
<dbReference type="InterPro" id="IPR016186">
    <property type="entry name" value="C-type_lectin-like/link_sf"/>
</dbReference>
<dbReference type="GO" id="GO:0005886">
    <property type="term" value="C:plasma membrane"/>
    <property type="evidence" value="ECO:0000318"/>
    <property type="project" value="GO_Central"/>
</dbReference>
<accession>A0A2A6BSK0</accession>
<dbReference type="InterPro" id="IPR000719">
    <property type="entry name" value="Prot_kinase_dom"/>
</dbReference>
<dbReference type="Proteomes" id="UP000005239">
    <property type="component" value="Unassembled WGS sequence"/>
</dbReference>
<keyword evidence="5" id="KW-0732">Signal</keyword>
<dbReference type="PANTHER" id="PTHR24416:SF583">
    <property type="entry name" value="RECEPTOR PROTEIN-TYROSINE KINASE"/>
    <property type="match status" value="1"/>
</dbReference>
<dbReference type="CDD" id="cd00037">
    <property type="entry name" value="CLECT"/>
    <property type="match status" value="1"/>
</dbReference>
<dbReference type="EnsemblMetazoa" id="PPA33774.1">
    <property type="protein sequence ID" value="PPA33774.1"/>
    <property type="gene ID" value="WBGene00272143"/>
</dbReference>
<dbReference type="CDD" id="cd00192">
    <property type="entry name" value="PTKc"/>
    <property type="match status" value="1"/>
</dbReference>
<dbReference type="PROSITE" id="PS00109">
    <property type="entry name" value="PROTEIN_KINASE_TYR"/>
    <property type="match status" value="1"/>
</dbReference>
<feature type="transmembrane region" description="Helical" evidence="4">
    <location>
        <begin position="469"/>
        <end position="491"/>
    </location>
</feature>
<keyword evidence="4" id="KW-1133">Transmembrane helix</keyword>
<feature type="chain" id="PRO_5043904545" evidence="5">
    <location>
        <begin position="26"/>
        <end position="1131"/>
    </location>
</feature>
<dbReference type="AlphaFoldDB" id="A0A2A6BSK0"/>
<evidence type="ECO:0000256" key="1">
    <source>
        <dbReference type="ARBA" id="ARBA00004167"/>
    </source>
</evidence>
<dbReference type="Pfam" id="PF07714">
    <property type="entry name" value="PK_Tyr_Ser-Thr"/>
    <property type="match status" value="1"/>
</dbReference>
<reference evidence="7" key="1">
    <citation type="journal article" date="2008" name="Nat. Genet.">
        <title>The Pristionchus pacificus genome provides a unique perspective on nematode lifestyle and parasitism.</title>
        <authorList>
            <person name="Dieterich C."/>
            <person name="Clifton S.W."/>
            <person name="Schuster L.N."/>
            <person name="Chinwalla A."/>
            <person name="Delehaunty K."/>
            <person name="Dinkelacker I."/>
            <person name="Fulton L."/>
            <person name="Fulton R."/>
            <person name="Godfrey J."/>
            <person name="Minx P."/>
            <person name="Mitreva M."/>
            <person name="Roeseler W."/>
            <person name="Tian H."/>
            <person name="Witte H."/>
            <person name="Yang S.P."/>
            <person name="Wilson R.K."/>
            <person name="Sommer R.J."/>
        </authorList>
    </citation>
    <scope>NUCLEOTIDE SEQUENCE [LARGE SCALE GENOMIC DNA]</scope>
    <source>
        <strain evidence="7">PS312</strain>
    </source>
</reference>
<dbReference type="PROSITE" id="PS50041">
    <property type="entry name" value="C_TYPE_LECTIN_2"/>
    <property type="match status" value="1"/>
</dbReference>
<evidence type="ECO:0000256" key="5">
    <source>
        <dbReference type="SAM" id="SignalP"/>
    </source>
</evidence>
<keyword evidence="4" id="KW-0472">Membrane</keyword>
<reference evidence="6" key="2">
    <citation type="submission" date="2022-06" db="UniProtKB">
        <authorList>
            <consortium name="EnsemblMetazoa"/>
        </authorList>
    </citation>
    <scope>IDENTIFICATION</scope>
    <source>
        <strain evidence="6">PS312</strain>
    </source>
</reference>
<dbReference type="InterPro" id="IPR016187">
    <property type="entry name" value="CTDL_fold"/>
</dbReference>
<dbReference type="SUPFAM" id="SSF56112">
    <property type="entry name" value="Protein kinase-like (PK-like)"/>
    <property type="match status" value="1"/>
</dbReference>
<comment type="subcellular location">
    <subcellularLocation>
        <location evidence="1">Membrane</location>
        <topology evidence="1">Single-pass membrane protein</topology>
    </subcellularLocation>
</comment>
<feature type="region of interest" description="Disordered" evidence="3">
    <location>
        <begin position="396"/>
        <end position="458"/>
    </location>
</feature>
<protein>
    <submittedName>
        <fullName evidence="6">C-type lectin</fullName>
    </submittedName>
</protein>
<dbReference type="Gene3D" id="1.10.510.10">
    <property type="entry name" value="Transferase(Phosphotransferase) domain 1"/>
    <property type="match status" value="1"/>
</dbReference>
<keyword evidence="4" id="KW-0812">Transmembrane</keyword>
<feature type="compositionally biased region" description="Low complexity" evidence="3">
    <location>
        <begin position="405"/>
        <end position="415"/>
    </location>
</feature>
<gene>
    <name evidence="6" type="primary">WBGene00272143</name>
</gene>
<evidence type="ECO:0000256" key="4">
    <source>
        <dbReference type="SAM" id="Phobius"/>
    </source>
</evidence>
<dbReference type="GO" id="GO:0043235">
    <property type="term" value="C:receptor complex"/>
    <property type="evidence" value="ECO:0000318"/>
    <property type="project" value="GO_Central"/>
</dbReference>
<dbReference type="GO" id="GO:0005524">
    <property type="term" value="F:ATP binding"/>
    <property type="evidence" value="ECO:0007669"/>
    <property type="project" value="UniProtKB-UniRule"/>
</dbReference>
<dbReference type="PROSITE" id="PS00107">
    <property type="entry name" value="PROTEIN_KINASE_ATP"/>
    <property type="match status" value="1"/>
</dbReference>
<evidence type="ECO:0000313" key="7">
    <source>
        <dbReference type="Proteomes" id="UP000005239"/>
    </source>
</evidence>
<dbReference type="PANTHER" id="PTHR24416">
    <property type="entry name" value="TYROSINE-PROTEIN KINASE RECEPTOR"/>
    <property type="match status" value="1"/>
</dbReference>
<dbReference type="PROSITE" id="PS50011">
    <property type="entry name" value="PROTEIN_KINASE_DOM"/>
    <property type="match status" value="1"/>
</dbReference>
<organism evidence="6 7">
    <name type="scientific">Pristionchus pacificus</name>
    <name type="common">Parasitic nematode worm</name>
    <dbReference type="NCBI Taxonomy" id="54126"/>
    <lineage>
        <taxon>Eukaryota</taxon>
        <taxon>Metazoa</taxon>
        <taxon>Ecdysozoa</taxon>
        <taxon>Nematoda</taxon>
        <taxon>Chromadorea</taxon>
        <taxon>Rhabditida</taxon>
        <taxon>Rhabditina</taxon>
        <taxon>Diplogasteromorpha</taxon>
        <taxon>Diplogasteroidea</taxon>
        <taxon>Neodiplogasteridae</taxon>
        <taxon>Pristionchus</taxon>
    </lineage>
</organism>
<accession>A0A8R1UJF9</accession>
<dbReference type="InterPro" id="IPR050122">
    <property type="entry name" value="RTK"/>
</dbReference>
<dbReference type="GO" id="GO:0007169">
    <property type="term" value="P:cell surface receptor protein tyrosine kinase signaling pathway"/>
    <property type="evidence" value="ECO:0000318"/>
    <property type="project" value="GO_Central"/>
</dbReference>
<dbReference type="FunFam" id="3.30.200.20:FF:001104">
    <property type="entry name" value="Acr-10"/>
    <property type="match status" value="1"/>
</dbReference>
<dbReference type="InterPro" id="IPR017441">
    <property type="entry name" value="Protein_kinase_ATP_BS"/>
</dbReference>
<dbReference type="Gene3D" id="3.10.100.10">
    <property type="entry name" value="Mannose-Binding Protein A, subunit A"/>
    <property type="match status" value="2"/>
</dbReference>
<sequence length="1131" mass="127217">MPRPPHFGRPHLVYLLLLMMKMCNGLPSTTISQYTTTQEPASTDRSDYSTQYHVDDNTDQPFEPNIRPGPNEIDTTALTTEFATTEDGIERYACPEEFLQLTIDWCFHFRYNIDDRLDFTESQDYCSIKDAILPAITSEDVTKALMLERTTVMGISPFEGFYIGLRCNTKKHRWEWMGGVEYDSSLAVFARARTNPKYCVHWNDTVEYGSEFQFDQFGTWSLPNQMSKLASLVVCATRPKGYSPPNPIDAPCTDSWTQLPGGMCYRLYTIQYPDTGLDVYDAEMSCRSMGGHLPAIRSQDQSNLIQAYLTGKGKQNSQFWIGLYCNFGEDYMPGDTGVRAWIDGTPYTNDFTNFLEDSDDTVTCNVAVVDTFLYNGALKGKWQKENYTQLLDTIMCSRPDPEPMPGTSTATTRRTIPPPKTTTNAPEDTTDDGTTSSSDEPEKPEHTTTHAPTTSGSPDKPRGLTILELVLIIILVIIIIFVLVVILVYCIKRCRRAKVQEIFYNVQKRFSRSNTNAVVRTDEWEVKRQFVGIDYSRQLGRGAFGSVYLGRVFSGNIPEMAVKTLLQLNTLKKEDDFVAVKTLHETADRQAASEFLDEINIMKKIGFHERLVNLLACVTETEPLLLVVEYCSNGDLLKFMRERRMFMLKLKDTVGHDIAGRHSVITQKQQLMFGIQIAYGMEYLSQRGFVHRDLAARNILVDANETCKIGDFGLCRQISGESEQYISRGGRLPWKWMAPEALERFYFSVESDVWSFGVLLFEIITLGGNPYPEWPAVELLHRLKTGERMPRPEGCSNGFYEIMLDCWRCVPMQRPSFEKIRRKLAHELEESSSDDYYLKLDAAAKYYQGPASISVVNLNDKLQSSPIAVYVVQKAAADKITYGIYDVINMNPESSDYPQRESNLQPNSVTARLVGFDNALDGNVDECPVAYSTTKQALSFTVYVDGPIVSLSFAEKVGITARMQFIPSFDLAYPGFITSGGWNGCKKPASGGLQSFRSLFVNTDAVYLLTSQTDKYNVSMDIEPNLDKKNAITVYDLINRRDEEVFGYEKKALQFDNTSNFNIIFSGLKGDQGFLLRYSAVVLPRPITTAAPTTTSQTSTSTALTPTTTSGSSRLESMLLTLAALVVAGLI</sequence>
<dbReference type="PRINTS" id="PR00109">
    <property type="entry name" value="TYRKINASE"/>
</dbReference>
<dbReference type="SMART" id="SM00219">
    <property type="entry name" value="TyrKc"/>
    <property type="match status" value="1"/>
</dbReference>
<dbReference type="InterPro" id="IPR001304">
    <property type="entry name" value="C-type_lectin-like"/>
</dbReference>